<dbReference type="Pfam" id="PF03203">
    <property type="entry name" value="MerC"/>
    <property type="match status" value="1"/>
</dbReference>
<reference evidence="2 3" key="1">
    <citation type="submission" date="2018-08" db="EMBL/GenBank/DDBJ databases">
        <title>Lysobacter weifangensis sp. nov., a new member of the family 'Xanthomonadaceae', isolated from soil in a farmland.</title>
        <authorList>
            <person name="Zhao H."/>
        </authorList>
    </citation>
    <scope>NUCLEOTIDE SEQUENCE [LARGE SCALE GENOMIC DNA]</scope>
    <source>
        <strain evidence="2 3">WF-2</strain>
    </source>
</reference>
<name>A0A372DJE3_9GAMM</name>
<gene>
    <name evidence="2" type="ORF">D0Y53_10605</name>
</gene>
<feature type="transmembrane region" description="Helical" evidence="1">
    <location>
        <begin position="52"/>
        <end position="70"/>
    </location>
</feature>
<dbReference type="AlphaFoldDB" id="A0A372DJE3"/>
<keyword evidence="1" id="KW-0812">Transmembrane</keyword>
<evidence type="ECO:0000313" key="2">
    <source>
        <dbReference type="EMBL" id="RFP59412.1"/>
    </source>
</evidence>
<dbReference type="GO" id="GO:0016020">
    <property type="term" value="C:membrane"/>
    <property type="evidence" value="ECO:0007669"/>
    <property type="project" value="InterPro"/>
</dbReference>
<keyword evidence="3" id="KW-1185">Reference proteome</keyword>
<proteinExistence type="predicted"/>
<dbReference type="Proteomes" id="UP000262917">
    <property type="component" value="Unassembled WGS sequence"/>
</dbReference>
<dbReference type="RefSeq" id="WP_117203289.1">
    <property type="nucleotide sequence ID" value="NZ_JBHTBK010000042.1"/>
</dbReference>
<keyword evidence="1" id="KW-1133">Transmembrane helix</keyword>
<protein>
    <submittedName>
        <fullName evidence="2">MerC domain-containing protein</fullName>
    </submittedName>
</protein>
<evidence type="ECO:0000256" key="1">
    <source>
        <dbReference type="SAM" id="Phobius"/>
    </source>
</evidence>
<dbReference type="OrthoDB" id="5966279at2"/>
<feature type="transmembrane region" description="Helical" evidence="1">
    <location>
        <begin position="77"/>
        <end position="95"/>
    </location>
</feature>
<organism evidence="2 3">
    <name type="scientific">Cognatiluteimonas weifangensis</name>
    <dbReference type="NCBI Taxonomy" id="2303539"/>
    <lineage>
        <taxon>Bacteria</taxon>
        <taxon>Pseudomonadati</taxon>
        <taxon>Pseudomonadota</taxon>
        <taxon>Gammaproteobacteria</taxon>
        <taxon>Lysobacterales</taxon>
        <taxon>Lysobacteraceae</taxon>
        <taxon>Cognatiluteimonas</taxon>
    </lineage>
</organism>
<keyword evidence="1" id="KW-0472">Membrane</keyword>
<dbReference type="GO" id="GO:0015097">
    <property type="term" value="F:mercury ion transmembrane transporter activity"/>
    <property type="evidence" value="ECO:0007669"/>
    <property type="project" value="InterPro"/>
</dbReference>
<feature type="transmembrane region" description="Helical" evidence="1">
    <location>
        <begin position="101"/>
        <end position="121"/>
    </location>
</feature>
<accession>A0A372DJE3</accession>
<dbReference type="EMBL" id="QVPD01000012">
    <property type="protein sequence ID" value="RFP59412.1"/>
    <property type="molecule type" value="Genomic_DNA"/>
</dbReference>
<evidence type="ECO:0000313" key="3">
    <source>
        <dbReference type="Proteomes" id="UP000262917"/>
    </source>
</evidence>
<sequence>MRRSRRAFGSADRFGFLASFLCAIHCALLPLLIAALPSLGVAVWLGEGFEEGFVAFATLFGLFTLVWGYRRHHRVRALWLLLPGLLALWLGVLYAPLHHALLAHAVVMTVGGTLVGLAHLANLRLHHCHVHGAGCAH</sequence>
<comment type="caution">
    <text evidence="2">The sequence shown here is derived from an EMBL/GenBank/DDBJ whole genome shotgun (WGS) entry which is preliminary data.</text>
</comment>
<dbReference type="InterPro" id="IPR004891">
    <property type="entry name" value="Mercury-R_MerC"/>
</dbReference>